<dbReference type="Gene3D" id="3.30.2130.30">
    <property type="match status" value="1"/>
</dbReference>
<dbReference type="CDD" id="cd02440">
    <property type="entry name" value="AdoMet_MTases"/>
    <property type="match status" value="1"/>
</dbReference>
<evidence type="ECO:0000313" key="18">
    <source>
        <dbReference type="Proteomes" id="UP000316080"/>
    </source>
</evidence>
<dbReference type="EC" id="2.1.1.213" evidence="12"/>
<dbReference type="SUPFAM" id="SSF143437">
    <property type="entry name" value="THUMP domain-like"/>
    <property type="match status" value="1"/>
</dbReference>
<evidence type="ECO:0000256" key="4">
    <source>
        <dbReference type="ARBA" id="ARBA00022603"/>
    </source>
</evidence>
<accession>A0A523BF71</accession>
<dbReference type="SUPFAM" id="SSF53335">
    <property type="entry name" value="S-adenosyl-L-methionine-dependent methyltransferases"/>
    <property type="match status" value="1"/>
</dbReference>
<dbReference type="SMART" id="SM00981">
    <property type="entry name" value="THUMP"/>
    <property type="match status" value="1"/>
</dbReference>
<evidence type="ECO:0000313" key="17">
    <source>
        <dbReference type="EMBL" id="TDA39544.1"/>
    </source>
</evidence>
<dbReference type="Pfam" id="PF02926">
    <property type="entry name" value="THUMP"/>
    <property type="match status" value="1"/>
</dbReference>
<keyword evidence="6" id="KW-0949">S-adenosyl-L-methionine</keyword>
<dbReference type="PROSITE" id="PS01261">
    <property type="entry name" value="UPF0020"/>
    <property type="match status" value="1"/>
</dbReference>
<dbReference type="InterPro" id="IPR000241">
    <property type="entry name" value="RlmKL-like_Mtase"/>
</dbReference>
<dbReference type="InterPro" id="IPR029063">
    <property type="entry name" value="SAM-dependent_MTases_sf"/>
</dbReference>
<evidence type="ECO:0000256" key="11">
    <source>
        <dbReference type="ARBA" id="ARBA00061338"/>
    </source>
</evidence>
<evidence type="ECO:0000259" key="15">
    <source>
        <dbReference type="PROSITE" id="PS51165"/>
    </source>
</evidence>
<dbReference type="PANTHER" id="PTHR14911">
    <property type="entry name" value="THUMP DOMAIN-CONTAINING"/>
    <property type="match status" value="1"/>
</dbReference>
<evidence type="ECO:0000256" key="14">
    <source>
        <dbReference type="PROSITE-ProRule" id="PRU00529"/>
    </source>
</evidence>
<dbReference type="EMBL" id="RXIH01000036">
    <property type="protein sequence ID" value="RZN55743.1"/>
    <property type="molecule type" value="Genomic_DNA"/>
</dbReference>
<comment type="caution">
    <text evidence="17">The sequence shown here is derived from an EMBL/GenBank/DDBJ whole genome shotgun (WGS) entry which is preliminary data.</text>
</comment>
<evidence type="ECO:0000256" key="7">
    <source>
        <dbReference type="ARBA" id="ARBA00022694"/>
    </source>
</evidence>
<protein>
    <recommendedName>
        <fullName evidence="12">tRNA (guanine(10)-N(2))-dimethyltransferase</fullName>
        <ecNumber evidence="12">2.1.1.213</ecNumber>
    </recommendedName>
    <alternativeName>
        <fullName evidence="13">tRNA:G10 dimethyltransferase</fullName>
    </alternativeName>
</protein>
<dbReference type="Pfam" id="PF01170">
    <property type="entry name" value="UPF0020"/>
    <property type="match status" value="1"/>
</dbReference>
<evidence type="ECO:0000256" key="5">
    <source>
        <dbReference type="ARBA" id="ARBA00022679"/>
    </source>
</evidence>
<dbReference type="InterPro" id="IPR053943">
    <property type="entry name" value="RlmKL-like_Mtase_CS"/>
</dbReference>
<evidence type="ECO:0000256" key="12">
    <source>
        <dbReference type="ARBA" id="ARBA00066936"/>
    </source>
</evidence>
<dbReference type="CDD" id="cd11715">
    <property type="entry name" value="THUMP_AdoMetMT"/>
    <property type="match status" value="1"/>
</dbReference>
<dbReference type="GO" id="GO:0030488">
    <property type="term" value="P:tRNA methylation"/>
    <property type="evidence" value="ECO:0007669"/>
    <property type="project" value="TreeGrafter"/>
</dbReference>
<organism evidence="17 19">
    <name type="scientific">Thermoproteota archaeon</name>
    <dbReference type="NCBI Taxonomy" id="2056631"/>
    <lineage>
        <taxon>Archaea</taxon>
        <taxon>Thermoproteota</taxon>
    </lineage>
</organism>
<dbReference type="InterPro" id="IPR004114">
    <property type="entry name" value="THUMP_dom"/>
</dbReference>
<dbReference type="GO" id="GO:0000049">
    <property type="term" value="F:tRNA binding"/>
    <property type="evidence" value="ECO:0007669"/>
    <property type="project" value="UniProtKB-KW"/>
</dbReference>
<keyword evidence="3" id="KW-0820">tRNA-binding</keyword>
<dbReference type="Proteomes" id="UP000316080">
    <property type="component" value="Unassembled WGS sequence"/>
</dbReference>
<reference evidence="16 18" key="2">
    <citation type="journal article" date="2019" name="Nat. Microbiol.">
        <title>Wide diversity of methane and short-chain alkane metabolisms in uncultured archaea.</title>
        <authorList>
            <person name="Borrel G."/>
            <person name="Adam P.S."/>
            <person name="McKay L.J."/>
            <person name="Chen L.X."/>
            <person name="Sierra-Garcia I.N."/>
            <person name="Sieber C.M."/>
            <person name="Letourneur Q."/>
            <person name="Ghozlane A."/>
            <person name="Andersen G.L."/>
            <person name="Li W.J."/>
            <person name="Hallam S.J."/>
            <person name="Muyzer G."/>
            <person name="de Oliveira V.M."/>
            <person name="Inskeep W.P."/>
            <person name="Banfield J.F."/>
            <person name="Gribaldo S."/>
        </authorList>
    </citation>
    <scope>NUCLEOTIDE SEQUENCE [LARGE SCALE GENOMIC DNA]</scope>
    <source>
        <strain evidence="16">Verst-YHS</strain>
    </source>
</reference>
<dbReference type="PROSITE" id="PS51165">
    <property type="entry name" value="THUMP"/>
    <property type="match status" value="1"/>
</dbReference>
<proteinExistence type="inferred from homology"/>
<keyword evidence="7" id="KW-0819">tRNA processing</keyword>
<dbReference type="PANTHER" id="PTHR14911:SF13">
    <property type="entry name" value="TRNA (GUANINE(6)-N2)-METHYLTRANSFERASE THUMP3"/>
    <property type="match status" value="1"/>
</dbReference>
<evidence type="ECO:0000256" key="2">
    <source>
        <dbReference type="ARBA" id="ARBA00022490"/>
    </source>
</evidence>
<evidence type="ECO:0000256" key="10">
    <source>
        <dbReference type="ARBA" id="ARBA00054380"/>
    </source>
</evidence>
<gene>
    <name evidence="17" type="ORF">DSO09_02100</name>
    <name evidence="16" type="ORF">EF809_04610</name>
</gene>
<evidence type="ECO:0000313" key="19">
    <source>
        <dbReference type="Proteomes" id="UP000317265"/>
    </source>
</evidence>
<name>A0A523BF71_9CREN</name>
<feature type="domain" description="THUMP" evidence="15">
    <location>
        <begin position="46"/>
        <end position="151"/>
    </location>
</feature>
<dbReference type="EMBL" id="QNVI01000024">
    <property type="protein sequence ID" value="TDA39544.1"/>
    <property type="molecule type" value="Genomic_DNA"/>
</dbReference>
<dbReference type="GO" id="GO:0005737">
    <property type="term" value="C:cytoplasm"/>
    <property type="evidence" value="ECO:0007669"/>
    <property type="project" value="UniProtKB-SubCell"/>
</dbReference>
<comment type="similarity">
    <text evidence="11">Belongs to the methyltransferase superfamily. Trm-G10 family.</text>
</comment>
<keyword evidence="5 17" id="KW-0808">Transferase</keyword>
<comment type="subcellular location">
    <subcellularLocation>
        <location evidence="1">Cytoplasm</location>
    </subcellularLocation>
</comment>
<comment type="function">
    <text evidence="10">Catalyzes the adenosylmethionine-dependent methylation of the exocyclic amino group (N(2)) of guanosine at position 10 of various tRNAs. Acts via a two-step process that leads to the formation of either N(2)-monomethyl (m(2)G) or N(2)-dimethylguanosine (m(2)(2)G).</text>
</comment>
<sequence length="341" mass="39080">MLIAILLSGEHPSIPYSEVNAILKGEEVLFNEVSRFDQLMIINGGKEIFKILEKRGAYIIEGGRLIVHISNISDLFYQCNNIDWSFLEGRSFGVRVKRIKDYWREVSSVEVERKLGGIIKKCTNSKVDLESPEVWIRGIITNGGIFIYECNFMTNRKKFVERRPRKRAFFHPGALDAKLSRAFVNLCRIKKGEKFLDPFCGTGGFLIEAELMELEAYGSDIDLRMIKGAYRNLKYYGLEANLILADARKLPINKVDGISTDPPYGRGTSTKGRSIKEIISNFLEEVKGILRKNRFMCIASPREVKIEEEARKKGYKVHEIHIMKVHKSLTRSIIVVENYEC</sequence>
<dbReference type="Proteomes" id="UP000317265">
    <property type="component" value="Unassembled WGS sequence"/>
</dbReference>
<dbReference type="Gene3D" id="3.40.50.150">
    <property type="entry name" value="Vaccinia Virus protein VP39"/>
    <property type="match status" value="1"/>
</dbReference>
<evidence type="ECO:0000256" key="6">
    <source>
        <dbReference type="ARBA" id="ARBA00022691"/>
    </source>
</evidence>
<evidence type="ECO:0000256" key="3">
    <source>
        <dbReference type="ARBA" id="ARBA00022555"/>
    </source>
</evidence>
<evidence type="ECO:0000256" key="9">
    <source>
        <dbReference type="ARBA" id="ARBA00051883"/>
    </source>
</evidence>
<evidence type="ECO:0000313" key="16">
    <source>
        <dbReference type="EMBL" id="RZN55743.1"/>
    </source>
</evidence>
<dbReference type="FunFam" id="3.40.50.150:FF:000251">
    <property type="entry name" value="Putative RNA methylase"/>
    <property type="match status" value="1"/>
</dbReference>
<keyword evidence="2" id="KW-0963">Cytoplasm</keyword>
<comment type="catalytic activity">
    <reaction evidence="9">
        <text>guanosine(10) in tRNA + 2 S-adenosyl-L-methionine = N(2)-dimethylguanosine(10) in tRNA + 2 S-adenosyl-L-homocysteine + 2 H(+)</text>
        <dbReference type="Rhea" id="RHEA:43124"/>
        <dbReference type="Rhea" id="RHEA-COMP:10355"/>
        <dbReference type="Rhea" id="RHEA-COMP:10358"/>
        <dbReference type="ChEBI" id="CHEBI:15378"/>
        <dbReference type="ChEBI" id="CHEBI:57856"/>
        <dbReference type="ChEBI" id="CHEBI:59789"/>
        <dbReference type="ChEBI" id="CHEBI:74269"/>
        <dbReference type="ChEBI" id="CHEBI:74513"/>
        <dbReference type="EC" id="2.1.1.213"/>
    </reaction>
</comment>
<evidence type="ECO:0000256" key="8">
    <source>
        <dbReference type="ARBA" id="ARBA00022884"/>
    </source>
</evidence>
<evidence type="ECO:0000256" key="13">
    <source>
        <dbReference type="ARBA" id="ARBA00082665"/>
    </source>
</evidence>
<evidence type="ECO:0000256" key="1">
    <source>
        <dbReference type="ARBA" id="ARBA00004496"/>
    </source>
</evidence>
<keyword evidence="8 14" id="KW-0694">RNA-binding</keyword>
<dbReference type="AlphaFoldDB" id="A0A523BF71"/>
<dbReference type="GO" id="GO:0160101">
    <property type="term" value="F:tRNA (guanine(10)-N2)-dimethyltransferase activity"/>
    <property type="evidence" value="ECO:0007669"/>
    <property type="project" value="UniProtKB-EC"/>
</dbReference>
<keyword evidence="4 17" id="KW-0489">Methyltransferase</keyword>
<reference evidence="17 19" key="1">
    <citation type="journal article" date="2019" name="Nat. Microbiol.">
        <title>Expanding anaerobic alkane metabolism in the domain of Archaea.</title>
        <authorList>
            <person name="Wang Y."/>
            <person name="Wegener G."/>
            <person name="Hou J."/>
            <person name="Wang F."/>
            <person name="Xiao X."/>
        </authorList>
    </citation>
    <scope>NUCLEOTIDE SEQUENCE [LARGE SCALE GENOMIC DNA]</scope>
    <source>
        <strain evidence="17">WYZ-LMO11</strain>
    </source>
</reference>